<sequence>MLHRKGGAQPLLFLFCAMKNTFITISAIALLFTCFKASSQVKKSAEASPASQVNVFVGSSGDHGQMSPAASYPFSMLSIGPQTYPNLHMGYEHKAKVFLGFTHNRFEGVGCQGSGGNILIKPFLGDEAKASILNKTTEQAGPGFYQVAFSNHIAAKIAVYQNAGVESYSFPQGKKGFFIDLSHTLANRFVAEEHELGNNEITGWIDSRTTCNVGTYRVYYCIKFNQPAAFSPANEHKLIATVTADQVQLSVGVSSVDVAHAKAAVKTAGFEQMKAQSSEGWNKVLSRIKVKGNAEREKLFYSMLYRTVQSPYVISEADGSFRATNGSLQSTKDSIYNGWAIWDNYRTQLPLLSILYPDKYKSITTSIANLYRFGKKDYATKHEPSNTVRTEHAIVVLLDAYRKGYKVDFAAIADSLKADVDKLDFSHPDKALESSYDTWAFSQILAIEGKTELADQYKQKALRYKEYWNKDFKDITKNDVDRVSARGLYQGTIWQYRWFVPFDIKGLTELIGGEKEYIRQLDQFFDNDYYNHANEPDIQVPYMYNASAQPWKSQAAVHKYAADTVVQYYFNDNSRGIDPFVDVIYQNKPDTYVRTMDDDAGAMSAWFVFAATGISPACVGWPVYYLNVPLFKQVQFVWPGGKTFNITVSNYVEGRKYIQSVVLNGKKLNRNWLTHQEIMQGGTLVITAADKPNEQFGVGEQWVSDIEMK</sequence>
<feature type="domain" description="Glycosyl hydrolase family 92 N-terminal" evidence="6">
    <location>
        <begin position="53"/>
        <end position="229"/>
    </location>
</feature>
<dbReference type="GO" id="GO:0006516">
    <property type="term" value="P:glycoprotein catabolic process"/>
    <property type="evidence" value="ECO:0007669"/>
    <property type="project" value="TreeGrafter"/>
</dbReference>
<evidence type="ECO:0000313" key="8">
    <source>
        <dbReference type="Proteomes" id="UP000198942"/>
    </source>
</evidence>
<dbReference type="Gene3D" id="2.70.98.10">
    <property type="match status" value="1"/>
</dbReference>
<comment type="cofactor">
    <cofactor evidence="1">
        <name>Ca(2+)</name>
        <dbReference type="ChEBI" id="CHEBI:29108"/>
    </cofactor>
</comment>
<dbReference type="InterPro" id="IPR041371">
    <property type="entry name" value="GH92_N"/>
</dbReference>
<evidence type="ECO:0000256" key="4">
    <source>
        <dbReference type="SAM" id="Phobius"/>
    </source>
</evidence>
<evidence type="ECO:0000259" key="6">
    <source>
        <dbReference type="Pfam" id="PF17678"/>
    </source>
</evidence>
<evidence type="ECO:0000259" key="5">
    <source>
        <dbReference type="Pfam" id="PF07971"/>
    </source>
</evidence>
<feature type="domain" description="Glycosyl hydrolase family 92" evidence="5">
    <location>
        <begin position="581"/>
        <end position="687"/>
    </location>
</feature>
<dbReference type="PANTHER" id="PTHR12143">
    <property type="entry name" value="PEPTIDE N-GLYCANASE PNGASE -RELATED"/>
    <property type="match status" value="1"/>
</dbReference>
<keyword evidence="4" id="KW-0812">Transmembrane</keyword>
<dbReference type="EMBL" id="FOCL01000014">
    <property type="protein sequence ID" value="SEO85331.1"/>
    <property type="molecule type" value="Genomic_DNA"/>
</dbReference>
<dbReference type="InterPro" id="IPR014718">
    <property type="entry name" value="GH-type_carb-bd"/>
</dbReference>
<dbReference type="InterPro" id="IPR008928">
    <property type="entry name" value="6-hairpin_glycosidase_sf"/>
</dbReference>
<dbReference type="Gene3D" id="1.20.1050.60">
    <property type="entry name" value="alpha-1,2-mannosidase"/>
    <property type="match status" value="1"/>
</dbReference>
<feature type="domain" description="Glycosyl hydrolase family 92" evidence="5">
    <location>
        <begin position="261"/>
        <end position="563"/>
    </location>
</feature>
<keyword evidence="4" id="KW-1133">Transmembrane helix</keyword>
<evidence type="ECO:0000256" key="3">
    <source>
        <dbReference type="ARBA" id="ARBA00022837"/>
    </source>
</evidence>
<gene>
    <name evidence="7" type="ORF">SAMN05192574_11489</name>
</gene>
<evidence type="ECO:0000256" key="1">
    <source>
        <dbReference type="ARBA" id="ARBA00001913"/>
    </source>
</evidence>
<dbReference type="GO" id="GO:0030246">
    <property type="term" value="F:carbohydrate binding"/>
    <property type="evidence" value="ECO:0007669"/>
    <property type="project" value="InterPro"/>
</dbReference>
<proteinExistence type="predicted"/>
<reference evidence="8" key="1">
    <citation type="submission" date="2016-10" db="EMBL/GenBank/DDBJ databases">
        <authorList>
            <person name="Varghese N."/>
            <person name="Submissions S."/>
        </authorList>
    </citation>
    <scope>NUCLEOTIDE SEQUENCE [LARGE SCALE GENOMIC DNA]</scope>
    <source>
        <strain evidence="8">Gh-48</strain>
    </source>
</reference>
<dbReference type="GO" id="GO:0005975">
    <property type="term" value="P:carbohydrate metabolic process"/>
    <property type="evidence" value="ECO:0007669"/>
    <property type="project" value="InterPro"/>
</dbReference>
<keyword evidence="4" id="KW-0472">Membrane</keyword>
<keyword evidence="8" id="KW-1185">Reference proteome</keyword>
<dbReference type="SUPFAM" id="SSF48208">
    <property type="entry name" value="Six-hairpin glycosidases"/>
    <property type="match status" value="1"/>
</dbReference>
<dbReference type="Pfam" id="PF07971">
    <property type="entry name" value="Glyco_hydro_92"/>
    <property type="match status" value="2"/>
</dbReference>
<dbReference type="GO" id="GO:0005829">
    <property type="term" value="C:cytosol"/>
    <property type="evidence" value="ECO:0007669"/>
    <property type="project" value="TreeGrafter"/>
</dbReference>
<evidence type="ECO:0000256" key="2">
    <source>
        <dbReference type="ARBA" id="ARBA00011245"/>
    </source>
</evidence>
<dbReference type="Gene3D" id="1.20.1610.10">
    <property type="entry name" value="alpha-1,2-mannosidases domains"/>
    <property type="match status" value="1"/>
</dbReference>
<comment type="subunit">
    <text evidence="2">Monomer.</text>
</comment>
<dbReference type="Pfam" id="PF17678">
    <property type="entry name" value="Glyco_hydro_92N"/>
    <property type="match status" value="1"/>
</dbReference>
<accession>A0A1H8T2Y0</accession>
<dbReference type="PANTHER" id="PTHR12143:SF39">
    <property type="entry name" value="SECRETED PROTEIN"/>
    <property type="match status" value="1"/>
</dbReference>
<dbReference type="InterPro" id="IPR050883">
    <property type="entry name" value="PNGase"/>
</dbReference>
<dbReference type="AlphaFoldDB" id="A0A1H8T2Y0"/>
<protein>
    <submittedName>
        <fullName evidence="7">Putative alpha-1,2-mannosidase</fullName>
    </submittedName>
</protein>
<organism evidence="7 8">
    <name type="scientific">Mucilaginibacter gossypiicola</name>
    <dbReference type="NCBI Taxonomy" id="551995"/>
    <lineage>
        <taxon>Bacteria</taxon>
        <taxon>Pseudomonadati</taxon>
        <taxon>Bacteroidota</taxon>
        <taxon>Sphingobacteriia</taxon>
        <taxon>Sphingobacteriales</taxon>
        <taxon>Sphingobacteriaceae</taxon>
        <taxon>Mucilaginibacter</taxon>
    </lineage>
</organism>
<dbReference type="GO" id="GO:0000224">
    <property type="term" value="F:peptide-N4-(N-acetyl-beta-glucosaminyl)asparagine amidase activity"/>
    <property type="evidence" value="ECO:0007669"/>
    <property type="project" value="TreeGrafter"/>
</dbReference>
<dbReference type="Proteomes" id="UP000198942">
    <property type="component" value="Unassembled WGS sequence"/>
</dbReference>
<dbReference type="Gene3D" id="3.30.2080.10">
    <property type="entry name" value="GH92 mannosidase domain"/>
    <property type="match status" value="1"/>
</dbReference>
<keyword evidence="3" id="KW-0106">Calcium</keyword>
<evidence type="ECO:0000313" key="7">
    <source>
        <dbReference type="EMBL" id="SEO85331.1"/>
    </source>
</evidence>
<feature type="transmembrane region" description="Helical" evidence="4">
    <location>
        <begin position="12"/>
        <end position="32"/>
    </location>
</feature>
<name>A0A1H8T2Y0_9SPHI</name>
<dbReference type="InterPro" id="IPR012939">
    <property type="entry name" value="Glyco_hydro_92"/>
</dbReference>
<dbReference type="STRING" id="551995.SAMN05192574_11489"/>